<dbReference type="STRING" id="70996.SE18_14595"/>
<dbReference type="AlphaFoldDB" id="A0A0P6XQA5"/>
<name>A0A0P6XQA5_9CHLR</name>
<dbReference type="Pfam" id="PF06013">
    <property type="entry name" value="WXG100"/>
    <property type="match status" value="1"/>
</dbReference>
<dbReference type="EMBL" id="LGKP01000022">
    <property type="protein sequence ID" value="KPL86097.1"/>
    <property type="molecule type" value="Genomic_DNA"/>
</dbReference>
<evidence type="ECO:0008006" key="4">
    <source>
        <dbReference type="Google" id="ProtNLM"/>
    </source>
</evidence>
<feature type="region of interest" description="Disordered" evidence="1">
    <location>
        <begin position="99"/>
        <end position="119"/>
    </location>
</feature>
<dbReference type="Gene3D" id="1.10.287.1060">
    <property type="entry name" value="ESAT-6-like"/>
    <property type="match status" value="1"/>
</dbReference>
<dbReference type="SUPFAM" id="SSF140453">
    <property type="entry name" value="EsxAB dimer-like"/>
    <property type="match status" value="1"/>
</dbReference>
<keyword evidence="3" id="KW-1185">Reference proteome</keyword>
<dbReference type="NCBIfam" id="TIGR03930">
    <property type="entry name" value="WXG100_ESAT6"/>
    <property type="match status" value="1"/>
</dbReference>
<dbReference type="InterPro" id="IPR010310">
    <property type="entry name" value="T7SS_ESAT-6-like"/>
</dbReference>
<dbReference type="InterPro" id="IPR036689">
    <property type="entry name" value="ESAT-6-like_sf"/>
</dbReference>
<evidence type="ECO:0000313" key="3">
    <source>
        <dbReference type="Proteomes" id="UP000050277"/>
    </source>
</evidence>
<sequence length="388" mass="42295">MAADLVQSDYERLGQVATQFQKLHDQQTQMEAMVRQTYQHLRSSWQGAAAVAFFAEMDDAIFPTLKRLQTALTSASILTTQISQTFRQAEEEASKIVSFDQSATQEEKAGGAGGGSATINDQMRDALAGKGYDANAIKAIIANATPEQLKEIWSDSSLMAELHKELGTDNYLNLVVSVGMNHSGSVAHTSAPDADIAIRDHLSSYLSDAIADNRQITGRVGVVDDTNWDIAGINHYGQDVWESGKRDGINGFVDSEGRVWIHQDKGNPGTMIHEGVHKYSDDAMIYVSQPLNEGVTEYFTRSTTDNLGLPSRANYQGNYEFVSSLSSLVGEAVVADAYFNGNMDGLKDAYVNAGYTEAQWDTLIEHTQNNEWADAELLTVPIPAPGTP</sequence>
<evidence type="ECO:0000313" key="2">
    <source>
        <dbReference type="EMBL" id="KPL86097.1"/>
    </source>
</evidence>
<protein>
    <recommendedName>
        <fullName evidence="4">WXG100 family type VII secretion target</fullName>
    </recommendedName>
</protein>
<reference evidence="2 3" key="1">
    <citation type="submission" date="2015-07" db="EMBL/GenBank/DDBJ databases">
        <title>Whole genome sequence of Herpetosiphon geysericola DSM 7119.</title>
        <authorList>
            <person name="Hemp J."/>
            <person name="Ward L.M."/>
            <person name="Pace L.A."/>
            <person name="Fischer W.W."/>
        </authorList>
    </citation>
    <scope>NUCLEOTIDE SEQUENCE [LARGE SCALE GENOMIC DNA]</scope>
    <source>
        <strain evidence="2 3">DSM 7119</strain>
    </source>
</reference>
<proteinExistence type="predicted"/>
<comment type="caution">
    <text evidence="2">The sequence shown here is derived from an EMBL/GenBank/DDBJ whole genome shotgun (WGS) entry which is preliminary data.</text>
</comment>
<evidence type="ECO:0000256" key="1">
    <source>
        <dbReference type="SAM" id="MobiDB-lite"/>
    </source>
</evidence>
<dbReference type="RefSeq" id="WP_054535192.1">
    <property type="nucleotide sequence ID" value="NZ_LGKP01000022.1"/>
</dbReference>
<organism evidence="2 3">
    <name type="scientific">Herpetosiphon geysericola</name>
    <dbReference type="NCBI Taxonomy" id="70996"/>
    <lineage>
        <taxon>Bacteria</taxon>
        <taxon>Bacillati</taxon>
        <taxon>Chloroflexota</taxon>
        <taxon>Chloroflexia</taxon>
        <taxon>Herpetosiphonales</taxon>
        <taxon>Herpetosiphonaceae</taxon>
        <taxon>Herpetosiphon</taxon>
    </lineage>
</organism>
<gene>
    <name evidence="2" type="ORF">SE18_14595</name>
</gene>
<accession>A0A0P6XQA5</accession>
<dbReference type="Proteomes" id="UP000050277">
    <property type="component" value="Unassembled WGS sequence"/>
</dbReference>
<dbReference type="OrthoDB" id="9153660at2"/>